<comment type="cofactor">
    <cofactor evidence="1">
        <name>a divalent metal cation</name>
        <dbReference type="ChEBI" id="CHEBI:60240"/>
    </cofactor>
</comment>
<keyword evidence="5" id="KW-0479">Metal-binding</keyword>
<dbReference type="PANTHER" id="PTHR22930:SF269">
    <property type="entry name" value="NUCLEASE HARBI1-LIKE PROTEIN"/>
    <property type="match status" value="1"/>
</dbReference>
<evidence type="ECO:0000256" key="7">
    <source>
        <dbReference type="ARBA" id="ARBA00023242"/>
    </source>
</evidence>
<evidence type="ECO:0000256" key="5">
    <source>
        <dbReference type="ARBA" id="ARBA00022723"/>
    </source>
</evidence>
<dbReference type="GO" id="GO:0004518">
    <property type="term" value="F:nuclease activity"/>
    <property type="evidence" value="ECO:0007669"/>
    <property type="project" value="UniProtKB-KW"/>
</dbReference>
<evidence type="ECO:0000256" key="1">
    <source>
        <dbReference type="ARBA" id="ARBA00001968"/>
    </source>
</evidence>
<evidence type="ECO:0000259" key="8">
    <source>
        <dbReference type="Pfam" id="PF13359"/>
    </source>
</evidence>
<dbReference type="InterPro" id="IPR027806">
    <property type="entry name" value="HARBI1_dom"/>
</dbReference>
<comment type="subcellular location">
    <subcellularLocation>
        <location evidence="2">Nucleus</location>
    </subcellularLocation>
</comment>
<dbReference type="GO" id="GO:0016787">
    <property type="term" value="F:hydrolase activity"/>
    <property type="evidence" value="ECO:0007669"/>
    <property type="project" value="UniProtKB-KW"/>
</dbReference>
<gene>
    <name evidence="9" type="ORF">MEUPH1_LOCUS4986</name>
</gene>
<dbReference type="GO" id="GO:0005634">
    <property type="term" value="C:nucleus"/>
    <property type="evidence" value="ECO:0007669"/>
    <property type="project" value="UniProtKB-SubCell"/>
</dbReference>
<keyword evidence="7" id="KW-0539">Nucleus</keyword>
<evidence type="ECO:0000256" key="4">
    <source>
        <dbReference type="ARBA" id="ARBA00022722"/>
    </source>
</evidence>
<sequence>MSSSTFEELLMLIGPSLERKVTRIDVLNVGEILAMTLRYLATGESMTSIMYDFRVGKSTVSKIILECCNILWDVLKDDVLFTPNEDGWIKIADEFQSKWQMPHCVGALDGKHVVHQAFPKSGSVNYNYKGSHSTILMAMCDANYNFTCVNIGMPGRCSDGGVFKACEMGKKIINNDLLFPKPTAISTNSGDFPFYIVADEAFPLLPSLMRPYPGRGTSKLPLKLAIFNYRLSRARRCIENCFGILVARWRIFSKVIIASEATVNGIIKATVVLHNFIKMKETAIGLHNYVTTAINGEGQSRNQRMSDTYSGLHPVGQMSSNHYDIIAKNTRIKLTDYFAGEGSVPFQYLNI</sequence>
<proteinExistence type="inferred from homology"/>
<dbReference type="PANTHER" id="PTHR22930">
    <property type="match status" value="1"/>
</dbReference>
<organism evidence="9 10">
    <name type="scientific">Macrosiphum euphorbiae</name>
    <name type="common">potato aphid</name>
    <dbReference type="NCBI Taxonomy" id="13131"/>
    <lineage>
        <taxon>Eukaryota</taxon>
        <taxon>Metazoa</taxon>
        <taxon>Ecdysozoa</taxon>
        <taxon>Arthropoda</taxon>
        <taxon>Hexapoda</taxon>
        <taxon>Insecta</taxon>
        <taxon>Pterygota</taxon>
        <taxon>Neoptera</taxon>
        <taxon>Paraneoptera</taxon>
        <taxon>Hemiptera</taxon>
        <taxon>Sternorrhyncha</taxon>
        <taxon>Aphidomorpha</taxon>
        <taxon>Aphidoidea</taxon>
        <taxon>Aphididae</taxon>
        <taxon>Macrosiphini</taxon>
        <taxon>Macrosiphum</taxon>
    </lineage>
</organism>
<comment type="similarity">
    <text evidence="3">Belongs to the HARBI1 family.</text>
</comment>
<accession>A0AAV0VYK5</accession>
<dbReference type="Pfam" id="PF13359">
    <property type="entry name" value="DDE_Tnp_4"/>
    <property type="match status" value="1"/>
</dbReference>
<keyword evidence="6" id="KW-0378">Hydrolase</keyword>
<evidence type="ECO:0000256" key="6">
    <source>
        <dbReference type="ARBA" id="ARBA00022801"/>
    </source>
</evidence>
<protein>
    <recommendedName>
        <fullName evidence="8">DDE Tnp4 domain-containing protein</fullName>
    </recommendedName>
</protein>
<reference evidence="9 10" key="1">
    <citation type="submission" date="2023-01" db="EMBL/GenBank/DDBJ databases">
        <authorList>
            <person name="Whitehead M."/>
        </authorList>
    </citation>
    <scope>NUCLEOTIDE SEQUENCE [LARGE SCALE GENOMIC DNA]</scope>
</reference>
<dbReference type="InterPro" id="IPR045249">
    <property type="entry name" value="HARBI1-like"/>
</dbReference>
<dbReference type="AlphaFoldDB" id="A0AAV0VYK5"/>
<evidence type="ECO:0000256" key="3">
    <source>
        <dbReference type="ARBA" id="ARBA00006958"/>
    </source>
</evidence>
<keyword evidence="4" id="KW-0540">Nuclease</keyword>
<keyword evidence="10" id="KW-1185">Reference proteome</keyword>
<evidence type="ECO:0000313" key="10">
    <source>
        <dbReference type="Proteomes" id="UP001160148"/>
    </source>
</evidence>
<name>A0AAV0VYK5_9HEMI</name>
<dbReference type="Proteomes" id="UP001160148">
    <property type="component" value="Unassembled WGS sequence"/>
</dbReference>
<evidence type="ECO:0000256" key="2">
    <source>
        <dbReference type="ARBA" id="ARBA00004123"/>
    </source>
</evidence>
<dbReference type="EMBL" id="CARXXK010000001">
    <property type="protein sequence ID" value="CAI6348292.1"/>
    <property type="molecule type" value="Genomic_DNA"/>
</dbReference>
<feature type="domain" description="DDE Tnp4" evidence="8">
    <location>
        <begin position="108"/>
        <end position="275"/>
    </location>
</feature>
<dbReference type="GO" id="GO:0046872">
    <property type="term" value="F:metal ion binding"/>
    <property type="evidence" value="ECO:0007669"/>
    <property type="project" value="UniProtKB-KW"/>
</dbReference>
<evidence type="ECO:0000313" key="9">
    <source>
        <dbReference type="EMBL" id="CAI6348292.1"/>
    </source>
</evidence>
<comment type="caution">
    <text evidence="9">The sequence shown here is derived from an EMBL/GenBank/DDBJ whole genome shotgun (WGS) entry which is preliminary data.</text>
</comment>